<dbReference type="SUPFAM" id="SSF74653">
    <property type="entry name" value="TolA/TonB C-terminal domain"/>
    <property type="match status" value="1"/>
</dbReference>
<organism evidence="13 14">
    <name type="scientific">Asticcacaulis machinosus</name>
    <dbReference type="NCBI Taxonomy" id="2984211"/>
    <lineage>
        <taxon>Bacteria</taxon>
        <taxon>Pseudomonadati</taxon>
        <taxon>Pseudomonadota</taxon>
        <taxon>Alphaproteobacteria</taxon>
        <taxon>Caulobacterales</taxon>
        <taxon>Caulobacteraceae</taxon>
        <taxon>Asticcacaulis</taxon>
    </lineage>
</organism>
<reference evidence="13 14" key="1">
    <citation type="submission" date="2023-01" db="EMBL/GenBank/DDBJ databases">
        <title>Novel species of the genus Asticcacaulis isolated from rivers.</title>
        <authorList>
            <person name="Lu H."/>
        </authorList>
    </citation>
    <scope>NUCLEOTIDE SEQUENCE [LARGE SCALE GENOMIC DNA]</scope>
    <source>
        <strain evidence="13 14">LKC15W</strain>
    </source>
</reference>
<keyword evidence="6 11" id="KW-0812">Transmembrane</keyword>
<comment type="caution">
    <text evidence="13">The sequence shown here is derived from an EMBL/GenBank/DDBJ whole genome shotgun (WGS) entry which is preliminary data.</text>
</comment>
<dbReference type="InterPro" id="IPR037682">
    <property type="entry name" value="TonB_C"/>
</dbReference>
<dbReference type="InterPro" id="IPR006260">
    <property type="entry name" value="TonB/TolA_C"/>
</dbReference>
<dbReference type="Proteomes" id="UP001218579">
    <property type="component" value="Unassembled WGS sequence"/>
</dbReference>
<evidence type="ECO:0000256" key="3">
    <source>
        <dbReference type="ARBA" id="ARBA00022448"/>
    </source>
</evidence>
<feature type="transmembrane region" description="Helical" evidence="11">
    <location>
        <begin position="9"/>
        <end position="30"/>
    </location>
</feature>
<name>A0ABT5HFL8_9CAUL</name>
<evidence type="ECO:0000256" key="1">
    <source>
        <dbReference type="ARBA" id="ARBA00004383"/>
    </source>
</evidence>
<comment type="subcellular location">
    <subcellularLocation>
        <location evidence="1">Cell inner membrane</location>
        <topology evidence="1">Single-pass membrane protein</topology>
        <orientation evidence="1">Periplasmic side</orientation>
    </subcellularLocation>
</comment>
<evidence type="ECO:0000256" key="5">
    <source>
        <dbReference type="ARBA" id="ARBA00022519"/>
    </source>
</evidence>
<keyword evidence="8 11" id="KW-1133">Transmembrane helix</keyword>
<dbReference type="InterPro" id="IPR051045">
    <property type="entry name" value="TonB-dependent_transducer"/>
</dbReference>
<keyword evidence="3" id="KW-0813">Transport</keyword>
<evidence type="ECO:0000259" key="12">
    <source>
        <dbReference type="PROSITE" id="PS52015"/>
    </source>
</evidence>
<dbReference type="PANTHER" id="PTHR33446:SF2">
    <property type="entry name" value="PROTEIN TONB"/>
    <property type="match status" value="1"/>
</dbReference>
<dbReference type="Gene3D" id="3.30.1150.10">
    <property type="match status" value="1"/>
</dbReference>
<dbReference type="NCBIfam" id="TIGR01352">
    <property type="entry name" value="tonB_Cterm"/>
    <property type="match status" value="1"/>
</dbReference>
<feature type="compositionally biased region" description="Polar residues" evidence="10">
    <location>
        <begin position="107"/>
        <end position="116"/>
    </location>
</feature>
<dbReference type="PROSITE" id="PS52015">
    <property type="entry name" value="TONB_CTD"/>
    <property type="match status" value="1"/>
</dbReference>
<evidence type="ECO:0000256" key="9">
    <source>
        <dbReference type="ARBA" id="ARBA00023136"/>
    </source>
</evidence>
<dbReference type="EMBL" id="JAQQKV010000001">
    <property type="protein sequence ID" value="MDC7675049.1"/>
    <property type="molecule type" value="Genomic_DNA"/>
</dbReference>
<sequence>MSASIRTHVLAVGASVLVNGGFLAMVMFIAPEPHPVVFEEAAMMVTMVGPSSEAQNAPSPPDLPQSDTQPDTQQDNKPSENHELEAVKPLPVKPSPLEPVTRAPSEPLTSQNQSIAQEAPSKLQTSSSAAAQNAAPVSEATARAASPVAQPAAMSNTSRNHTNAYLARVRAYVESHKVYPRGAKRLRQQGVVTISFAIDRSGRLLASRIVKSSGIAAFDQESLAVLERAQPFPKPPKDVVGDRIEITTEIEFSLIR</sequence>
<proteinExistence type="inferred from homology"/>
<feature type="compositionally biased region" description="Basic and acidic residues" evidence="10">
    <location>
        <begin position="77"/>
        <end position="86"/>
    </location>
</feature>
<accession>A0ABT5HFL8</accession>
<keyword evidence="5" id="KW-0997">Cell inner membrane</keyword>
<evidence type="ECO:0000256" key="11">
    <source>
        <dbReference type="SAM" id="Phobius"/>
    </source>
</evidence>
<evidence type="ECO:0000313" key="13">
    <source>
        <dbReference type="EMBL" id="MDC7675049.1"/>
    </source>
</evidence>
<evidence type="ECO:0000256" key="10">
    <source>
        <dbReference type="SAM" id="MobiDB-lite"/>
    </source>
</evidence>
<dbReference type="Pfam" id="PF03544">
    <property type="entry name" value="TonB_C"/>
    <property type="match status" value="1"/>
</dbReference>
<evidence type="ECO:0000313" key="14">
    <source>
        <dbReference type="Proteomes" id="UP001218579"/>
    </source>
</evidence>
<feature type="domain" description="TonB C-terminal" evidence="12">
    <location>
        <begin position="164"/>
        <end position="256"/>
    </location>
</feature>
<comment type="similarity">
    <text evidence="2">Belongs to the TonB family.</text>
</comment>
<dbReference type="PANTHER" id="PTHR33446">
    <property type="entry name" value="PROTEIN TONB-RELATED"/>
    <property type="match status" value="1"/>
</dbReference>
<keyword evidence="14" id="KW-1185">Reference proteome</keyword>
<feature type="region of interest" description="Disordered" evidence="10">
    <location>
        <begin position="50"/>
        <end position="160"/>
    </location>
</feature>
<gene>
    <name evidence="13" type="ORF">PQU98_02835</name>
</gene>
<feature type="compositionally biased region" description="Low complexity" evidence="10">
    <location>
        <begin position="126"/>
        <end position="153"/>
    </location>
</feature>
<dbReference type="RefSeq" id="WP_272743359.1">
    <property type="nucleotide sequence ID" value="NZ_JAQQKV010000001.1"/>
</dbReference>
<protein>
    <submittedName>
        <fullName evidence="13">Energy transducer TonB</fullName>
    </submittedName>
</protein>
<keyword evidence="9 11" id="KW-0472">Membrane</keyword>
<keyword evidence="7" id="KW-0653">Protein transport</keyword>
<evidence type="ECO:0000256" key="2">
    <source>
        <dbReference type="ARBA" id="ARBA00006555"/>
    </source>
</evidence>
<evidence type="ECO:0000256" key="6">
    <source>
        <dbReference type="ARBA" id="ARBA00022692"/>
    </source>
</evidence>
<feature type="compositionally biased region" description="Low complexity" evidence="10">
    <location>
        <begin position="64"/>
        <end position="75"/>
    </location>
</feature>
<evidence type="ECO:0000256" key="7">
    <source>
        <dbReference type="ARBA" id="ARBA00022927"/>
    </source>
</evidence>
<evidence type="ECO:0000256" key="4">
    <source>
        <dbReference type="ARBA" id="ARBA00022475"/>
    </source>
</evidence>
<keyword evidence="4" id="KW-1003">Cell membrane</keyword>
<evidence type="ECO:0000256" key="8">
    <source>
        <dbReference type="ARBA" id="ARBA00022989"/>
    </source>
</evidence>